<feature type="coiled-coil region" evidence="2">
    <location>
        <begin position="59"/>
        <end position="86"/>
    </location>
</feature>
<sequence length="113" mass="12631">MPKKKLVQAIEAAHYVVENETDIAVGQIELLERLTHNAIGQCSDFAEDIRPAVAVVGGYAAAKEQMIEAETHLDTLESTIASLEHLVEELDQWSTELQVKIDRLQDSTRHRPI</sequence>
<dbReference type="EMBL" id="NDIQ01000022">
    <property type="protein sequence ID" value="PRT56390.1"/>
    <property type="molecule type" value="Genomic_DNA"/>
</dbReference>
<protein>
    <submittedName>
        <fullName evidence="3">Uncharacterized protein</fullName>
    </submittedName>
</protein>
<dbReference type="OrthoDB" id="244061at2759"/>
<gene>
    <name evidence="3" type="ORF">B9G98_04010</name>
</gene>
<dbReference type="AlphaFoldDB" id="A0A2T0FN35"/>
<name>A0A2T0FN35_9ASCO</name>
<dbReference type="RefSeq" id="XP_024666335.1">
    <property type="nucleotide sequence ID" value="XM_024810567.1"/>
</dbReference>
<dbReference type="InterPro" id="IPR019269">
    <property type="entry name" value="BLOC1_su2"/>
</dbReference>
<keyword evidence="4" id="KW-1185">Reference proteome</keyword>
<organism evidence="3 4">
    <name type="scientific">Wickerhamiella sorbophila</name>
    <dbReference type="NCBI Taxonomy" id="45607"/>
    <lineage>
        <taxon>Eukaryota</taxon>
        <taxon>Fungi</taxon>
        <taxon>Dikarya</taxon>
        <taxon>Ascomycota</taxon>
        <taxon>Saccharomycotina</taxon>
        <taxon>Dipodascomycetes</taxon>
        <taxon>Dipodascales</taxon>
        <taxon>Trichomonascaceae</taxon>
        <taxon>Wickerhamiella</taxon>
    </lineage>
</organism>
<evidence type="ECO:0000256" key="2">
    <source>
        <dbReference type="SAM" id="Coils"/>
    </source>
</evidence>
<comment type="caution">
    <text evidence="3">The sequence shown here is derived from an EMBL/GenBank/DDBJ whole genome shotgun (WGS) entry which is preliminary data.</text>
</comment>
<keyword evidence="2" id="KW-0175">Coiled coil</keyword>
<dbReference type="GeneID" id="36517758"/>
<proteinExistence type="inferred from homology"/>
<accession>A0A2T0FN35</accession>
<evidence type="ECO:0000256" key="1">
    <source>
        <dbReference type="ARBA" id="ARBA00008468"/>
    </source>
</evidence>
<evidence type="ECO:0000313" key="3">
    <source>
        <dbReference type="EMBL" id="PRT56390.1"/>
    </source>
</evidence>
<reference evidence="3 4" key="1">
    <citation type="submission" date="2017-04" db="EMBL/GenBank/DDBJ databases">
        <title>Genome sequencing of [Candida] sorbophila.</title>
        <authorList>
            <person name="Ahn J.O."/>
        </authorList>
    </citation>
    <scope>NUCLEOTIDE SEQUENCE [LARGE SCALE GENOMIC DNA]</scope>
    <source>
        <strain evidence="3 4">DS02</strain>
    </source>
</reference>
<evidence type="ECO:0000313" key="4">
    <source>
        <dbReference type="Proteomes" id="UP000238350"/>
    </source>
</evidence>
<dbReference type="Proteomes" id="UP000238350">
    <property type="component" value="Unassembled WGS sequence"/>
</dbReference>
<dbReference type="Pfam" id="PF10046">
    <property type="entry name" value="BLOC1_2"/>
    <property type="match status" value="1"/>
</dbReference>
<comment type="similarity">
    <text evidence="1">Belongs to the BLOC1S2 family.</text>
</comment>